<sequence length="58" mass="6159">MPAPHCGLFFGCGLCVRFQGLRAAPCVQCARPDAVTHSRKSIHERSVPAPQETAAQPG</sequence>
<comment type="caution">
    <text evidence="2">The sequence shown here is derived from an EMBL/GenBank/DDBJ whole genome shotgun (WGS) entry which is preliminary data.</text>
</comment>
<name>A0AAN4Q877_PSESF</name>
<dbReference type="AlphaFoldDB" id="A0AAN4Q877"/>
<accession>A0AAN4Q877</accession>
<gene>
    <name evidence="2" type="ORF">KPSA3_04852</name>
</gene>
<evidence type="ECO:0000256" key="1">
    <source>
        <dbReference type="SAM" id="MobiDB-lite"/>
    </source>
</evidence>
<dbReference type="Proteomes" id="UP000248291">
    <property type="component" value="Unassembled WGS sequence"/>
</dbReference>
<protein>
    <submittedName>
        <fullName evidence="2">Uncharacterized protein</fullName>
    </submittedName>
</protein>
<organism evidence="2 3">
    <name type="scientific">Pseudomonas syringae pv. actinidiae</name>
    <dbReference type="NCBI Taxonomy" id="103796"/>
    <lineage>
        <taxon>Bacteria</taxon>
        <taxon>Pseudomonadati</taxon>
        <taxon>Pseudomonadota</taxon>
        <taxon>Gammaproteobacteria</taxon>
        <taxon>Pseudomonadales</taxon>
        <taxon>Pseudomonadaceae</taxon>
        <taxon>Pseudomonas</taxon>
        <taxon>Pseudomonas syringae</taxon>
    </lineage>
</organism>
<feature type="region of interest" description="Disordered" evidence="1">
    <location>
        <begin position="37"/>
        <end position="58"/>
    </location>
</feature>
<reference evidence="2 3" key="1">
    <citation type="submission" date="2018-04" db="EMBL/GenBank/DDBJ databases">
        <title>Draft genome sequence of Pseudomonas syringae pv. actinidiae biovar 3 strains isolated from kiwifruit in Kagawa prefecture.</title>
        <authorList>
            <person name="Tabuchi M."/>
            <person name="Saito M."/>
            <person name="Fujiwara S."/>
            <person name="Sasa N."/>
            <person name="Akimitsu K."/>
            <person name="Gomi K."/>
            <person name="Konishi-Sugita S."/>
            <person name="Hamano K."/>
            <person name="Kataoka I."/>
        </authorList>
    </citation>
    <scope>NUCLEOTIDE SEQUENCE [LARGE SCALE GENOMIC DNA]</scope>
    <source>
        <strain evidence="2 3">MAFF212211</strain>
    </source>
</reference>
<evidence type="ECO:0000313" key="3">
    <source>
        <dbReference type="Proteomes" id="UP000248291"/>
    </source>
</evidence>
<evidence type="ECO:0000313" key="2">
    <source>
        <dbReference type="EMBL" id="GBH18859.1"/>
    </source>
</evidence>
<dbReference type="EMBL" id="BGKA01000180">
    <property type="protein sequence ID" value="GBH18859.1"/>
    <property type="molecule type" value="Genomic_DNA"/>
</dbReference>
<proteinExistence type="predicted"/>